<feature type="region of interest" description="Disordered" evidence="1">
    <location>
        <begin position="222"/>
        <end position="268"/>
    </location>
</feature>
<feature type="compositionally biased region" description="Basic and acidic residues" evidence="1">
    <location>
        <begin position="257"/>
        <end position="268"/>
    </location>
</feature>
<sequence>MKCVGKYSLKSRQHLLPYMVSEQPISNEPTIPISTMSSSSSENPTLTLNTQPSSALDKSLITLNITAQINKKLTPSTFPQWRAQFEALLIGYDLLNYVEGTFLCPSSTGTTADELRKTHWVRQDKLILSAILTSTFSSITPLIATAKTSHGAWTKLKTLYASRSRTCPDFREIAGPIRARESSLTFEELHDLLVGHEAYLRRLETATQHLVASANYTKTKQYTQGGSNQWSSKPNGPNSHRWSQGPSPCRNSNGAQRDGRRSNNSFGKDKNWLLDSAASHNITGDLSNLSIHSEYDGTNEVILGDGSAQPYFSPSKPVSSLPNQNTQDPHHCLPLFFKAPMPAVPPPTMTGAQPSPLPQEGAPAIVSSSSGNFDNSPSHLLHDCSHALDPNTIQPIPLSHDSLNGSSSPLPLTSHNFSADSNPAMSNELTALMKHGTWDLVLSPSNCKPVGCKWVFHVKRKADRSVDQFKARLVAKGYNQRPGVDYKDTFSPVVKPTTIRAVLSIAVMNGWSLRQMDVNNTFLNGELIETVFMEQPPGFKDLSKPNHVCRLKKAIYGLKQAPRAWYTALKNAILQLGFYNSKADSSLFIYSQGSTLCYFPVYVDNLVITGNNSIFVASIIKQLGDMFSLKDMGSLHFFLGIEVIPTQTGLFLSQHKYVRELLAKTSMSGAKDVSTPLSTTQSLQLIDVTATVDNSEFCRILGSLQYLSLIRPDISFAVNKLSQFMHKPTSNHWTATKRLLRYLKQTIFHGIQITNTGPPVLKTYSDADWAGNIDDHTSTFAYISFLGSNPISWSSKKQRAVARSTTEVEYRALANAASETMWLSTLFKELKFPVKESPQLLCDNLGATHLSFNPVNHSRMKHIQIDLHFVRDLVQKGSLQVRHVHTQDQLADLLTKPLSK</sequence>
<dbReference type="PANTHER" id="PTHR11439:SF450">
    <property type="entry name" value="REVERSE TRANSCRIPTASE TY1_COPIA-TYPE DOMAIN-CONTAINING PROTEIN"/>
    <property type="match status" value="1"/>
</dbReference>
<name>A0A2N9I0N3_FAGSY</name>
<evidence type="ECO:0000259" key="2">
    <source>
        <dbReference type="Pfam" id="PF07727"/>
    </source>
</evidence>
<gene>
    <name evidence="3" type="ORF">FSB_LOCUS45465</name>
</gene>
<feature type="region of interest" description="Disordered" evidence="1">
    <location>
        <begin position="29"/>
        <end position="49"/>
    </location>
</feature>
<dbReference type="PANTHER" id="PTHR11439">
    <property type="entry name" value="GAG-POL-RELATED RETROTRANSPOSON"/>
    <property type="match status" value="1"/>
</dbReference>
<dbReference type="InterPro" id="IPR013103">
    <property type="entry name" value="RVT_2"/>
</dbReference>
<evidence type="ECO:0000313" key="3">
    <source>
        <dbReference type="EMBL" id="SPD17583.1"/>
    </source>
</evidence>
<proteinExistence type="predicted"/>
<dbReference type="AlphaFoldDB" id="A0A2N9I0N3"/>
<dbReference type="InterPro" id="IPR043502">
    <property type="entry name" value="DNA/RNA_pol_sf"/>
</dbReference>
<feature type="domain" description="Reverse transcriptase Ty1/copia-type" evidence="2">
    <location>
        <begin position="437"/>
        <end position="677"/>
    </location>
</feature>
<evidence type="ECO:0000256" key="1">
    <source>
        <dbReference type="SAM" id="MobiDB-lite"/>
    </source>
</evidence>
<protein>
    <recommendedName>
        <fullName evidence="2">Reverse transcriptase Ty1/copia-type domain-containing protein</fullName>
    </recommendedName>
</protein>
<feature type="compositionally biased region" description="Polar residues" evidence="1">
    <location>
        <begin position="222"/>
        <end position="255"/>
    </location>
</feature>
<dbReference type="EMBL" id="OIVN01004458">
    <property type="protein sequence ID" value="SPD17583.1"/>
    <property type="molecule type" value="Genomic_DNA"/>
</dbReference>
<reference evidence="3" key="1">
    <citation type="submission" date="2018-02" db="EMBL/GenBank/DDBJ databases">
        <authorList>
            <person name="Cohen D.B."/>
            <person name="Kent A.D."/>
        </authorList>
    </citation>
    <scope>NUCLEOTIDE SEQUENCE</scope>
</reference>
<accession>A0A2N9I0N3</accession>
<dbReference type="Pfam" id="PF07727">
    <property type="entry name" value="RVT_2"/>
    <property type="match status" value="1"/>
</dbReference>
<organism evidence="3">
    <name type="scientific">Fagus sylvatica</name>
    <name type="common">Beechnut</name>
    <dbReference type="NCBI Taxonomy" id="28930"/>
    <lineage>
        <taxon>Eukaryota</taxon>
        <taxon>Viridiplantae</taxon>
        <taxon>Streptophyta</taxon>
        <taxon>Embryophyta</taxon>
        <taxon>Tracheophyta</taxon>
        <taxon>Spermatophyta</taxon>
        <taxon>Magnoliopsida</taxon>
        <taxon>eudicotyledons</taxon>
        <taxon>Gunneridae</taxon>
        <taxon>Pentapetalae</taxon>
        <taxon>rosids</taxon>
        <taxon>fabids</taxon>
        <taxon>Fagales</taxon>
        <taxon>Fagaceae</taxon>
        <taxon>Fagus</taxon>
    </lineage>
</organism>
<dbReference type="CDD" id="cd09272">
    <property type="entry name" value="RNase_HI_RT_Ty1"/>
    <property type="match status" value="1"/>
</dbReference>
<dbReference type="SUPFAM" id="SSF56672">
    <property type="entry name" value="DNA/RNA polymerases"/>
    <property type="match status" value="1"/>
</dbReference>